<sequence length="873" mass="96003">MHAPVMLIVIGWGAANANSKKRTLHLRATCVQKRPDVCGKARRVWTDDCCVHEAILLSHTSPCPAWLTLTFSSAVRGPCTCAVALPRRTCVEHLEELGLNPSQAAEGPSTPWRNECRRPSLSAADILNAVGGRQSKAKPVTAVGWIEPRWPLTPQAARCQRPYLESVVSSELGSDLAVGHCLDPTWIIIAYAPRNEDDPGHGLSLLTCRRSPCLEGSLHSHLARALDPVTSTSLHKEFSGIPQKRAIKFVTLSISTAHRGTKRWTSRCENSQATLTMEIGPQPTGRPSQVRRGQSDRAVVLGAPRSCLSAMECSYLRDTGTQATGGLSTQVKATGMLAIPRPISCIADEHLTLSLSLLPPTAPVNGQVLVYAISGGKLRPKFTMAAARGTRNLPEHVRSLPARRQRQTRSVRAFSAAPAHLNRSRVWLLFDFTAHVTKVIQPRQREIQIHKPQNGGTCQKRVGKQFSNQCLVTYSPRGGSANRELFSASDRQLEARFVPELRAAYQRMTRSPTKFIKLETLRGPRCCSCQTAHLPPRRTALHYRWGHSTDFRMWDHAGHAACQQVSSGIPFPPPLNSGTSPYSPHFALIMYAPRHRLQSEARGAKDAGSHVGFPDFPLSLRPRNRHVEFRHRSDLSNGRHKYGRPACKGVEGEAQGRVRLVPRLPLGEVRVDDKTFVPHHPTRTFSPTMTACEGIHTTLANRGASNEQQFRPTTMAGLSVVRRIAGRLDVGRPQSADEPCSKQLGDLGQRACAGSPRMLADLRLLVRPWGPPCVERTSLRAVASPVDDFNAKTGEFKMAMVSGTGPNKMSGDQPQKLFDWVTGDVVRPTDSTVLLEIRTTLAPNAPENDFGETASEEIWEALNSEVFRVDEDD</sequence>
<evidence type="ECO:0000256" key="1">
    <source>
        <dbReference type="SAM" id="MobiDB-lite"/>
    </source>
</evidence>
<evidence type="ECO:0000313" key="2">
    <source>
        <dbReference type="EMBL" id="KAJ8873362.1"/>
    </source>
</evidence>
<dbReference type="EMBL" id="JARBHB010000011">
    <property type="protein sequence ID" value="KAJ8873362.1"/>
    <property type="molecule type" value="Genomic_DNA"/>
</dbReference>
<accession>A0ABQ9GMW8</accession>
<gene>
    <name evidence="2" type="ORF">PR048_026996</name>
</gene>
<evidence type="ECO:0000313" key="3">
    <source>
        <dbReference type="Proteomes" id="UP001159363"/>
    </source>
</evidence>
<protein>
    <submittedName>
        <fullName evidence="2">Uncharacterized protein</fullName>
    </submittedName>
</protein>
<dbReference type="Proteomes" id="UP001159363">
    <property type="component" value="Chromosome 10"/>
</dbReference>
<proteinExistence type="predicted"/>
<comment type="caution">
    <text evidence="2">The sequence shown here is derived from an EMBL/GenBank/DDBJ whole genome shotgun (WGS) entry which is preliminary data.</text>
</comment>
<organism evidence="2 3">
    <name type="scientific">Dryococelus australis</name>
    <dbReference type="NCBI Taxonomy" id="614101"/>
    <lineage>
        <taxon>Eukaryota</taxon>
        <taxon>Metazoa</taxon>
        <taxon>Ecdysozoa</taxon>
        <taxon>Arthropoda</taxon>
        <taxon>Hexapoda</taxon>
        <taxon>Insecta</taxon>
        <taxon>Pterygota</taxon>
        <taxon>Neoptera</taxon>
        <taxon>Polyneoptera</taxon>
        <taxon>Phasmatodea</taxon>
        <taxon>Verophasmatodea</taxon>
        <taxon>Anareolatae</taxon>
        <taxon>Phasmatidae</taxon>
        <taxon>Eurycanthinae</taxon>
        <taxon>Dryococelus</taxon>
    </lineage>
</organism>
<name>A0ABQ9GMW8_9NEOP</name>
<keyword evidence="3" id="KW-1185">Reference proteome</keyword>
<reference evidence="2 3" key="1">
    <citation type="submission" date="2023-02" db="EMBL/GenBank/DDBJ databases">
        <title>LHISI_Scaffold_Assembly.</title>
        <authorList>
            <person name="Stuart O.P."/>
            <person name="Cleave R."/>
            <person name="Magrath M.J.L."/>
            <person name="Mikheyev A.S."/>
        </authorList>
    </citation>
    <scope>NUCLEOTIDE SEQUENCE [LARGE SCALE GENOMIC DNA]</scope>
    <source>
        <strain evidence="2">Daus_M_001</strain>
        <tissue evidence="2">Leg muscle</tissue>
    </source>
</reference>
<feature type="region of interest" description="Disordered" evidence="1">
    <location>
        <begin position="277"/>
        <end position="296"/>
    </location>
</feature>